<feature type="domain" description="NlpC/P60" evidence="5">
    <location>
        <begin position="84"/>
        <end position="184"/>
    </location>
</feature>
<gene>
    <name evidence="6" type="ORF">Q8X39_04755</name>
</gene>
<evidence type="ECO:0000313" key="6">
    <source>
        <dbReference type="EMBL" id="MDP4299934.1"/>
    </source>
</evidence>
<evidence type="ECO:0000313" key="7">
    <source>
        <dbReference type="Proteomes" id="UP001235760"/>
    </source>
</evidence>
<dbReference type="RefSeq" id="WP_305748490.1">
    <property type="nucleotide sequence ID" value="NZ_JAUZEE010000002.1"/>
</dbReference>
<name>A0ABT9G0C4_LEPDI</name>
<evidence type="ECO:0000256" key="2">
    <source>
        <dbReference type="ARBA" id="ARBA00022670"/>
    </source>
</evidence>
<dbReference type="SUPFAM" id="SSF54001">
    <property type="entry name" value="Cysteine proteinases"/>
    <property type="match status" value="1"/>
</dbReference>
<accession>A0ABT9G0C4</accession>
<evidence type="ECO:0000256" key="1">
    <source>
        <dbReference type="ARBA" id="ARBA00007074"/>
    </source>
</evidence>
<dbReference type="InterPro" id="IPR000064">
    <property type="entry name" value="NLP_P60_dom"/>
</dbReference>
<proteinExistence type="inferred from homology"/>
<dbReference type="EMBL" id="JAUZEE010000002">
    <property type="protein sequence ID" value="MDP4299934.1"/>
    <property type="molecule type" value="Genomic_DNA"/>
</dbReference>
<evidence type="ECO:0000259" key="5">
    <source>
        <dbReference type="Pfam" id="PF00877"/>
    </source>
</evidence>
<keyword evidence="7" id="KW-1185">Reference proteome</keyword>
<keyword evidence="2" id="KW-0645">Protease</keyword>
<dbReference type="Pfam" id="PF00877">
    <property type="entry name" value="NLPC_P60"/>
    <property type="match status" value="1"/>
</dbReference>
<protein>
    <submittedName>
        <fullName evidence="6">NlpC/P60 family protein</fullName>
    </submittedName>
</protein>
<sequence length="203" mass="23604">MEFDALDLGLLELRHGRIEAYLHSHPYDSSRPFNDTHYRPEWASHRDMEMWIALGVPFGIVATDGHGCSDVLWYDDRNRAPLEGREFVHGLHDCYSIIRDYYLSELQIDLPNFPRGWGWWNEGQNLYLEGFEQAGFQEIPRQEARVGDCIIYKIGTAYPNHASVIVGPDAILHHLIDRLSRVEKKSRWSRHEALAVRYVGVDK</sequence>
<keyword evidence="4" id="KW-0788">Thiol protease</keyword>
<dbReference type="Proteomes" id="UP001235760">
    <property type="component" value="Unassembled WGS sequence"/>
</dbReference>
<comment type="caution">
    <text evidence="6">The sequence shown here is derived from an EMBL/GenBank/DDBJ whole genome shotgun (WGS) entry which is preliminary data.</text>
</comment>
<evidence type="ECO:0000256" key="4">
    <source>
        <dbReference type="ARBA" id="ARBA00022807"/>
    </source>
</evidence>
<comment type="similarity">
    <text evidence="1">Belongs to the peptidase C40 family.</text>
</comment>
<dbReference type="InterPro" id="IPR038765">
    <property type="entry name" value="Papain-like_cys_pep_sf"/>
</dbReference>
<reference evidence="6 7" key="1">
    <citation type="submission" date="2023-08" db="EMBL/GenBank/DDBJ databases">
        <authorList>
            <person name="Roldan D.M."/>
            <person name="Menes R.J."/>
        </authorList>
    </citation>
    <scope>NUCLEOTIDE SEQUENCE [LARGE SCALE GENOMIC DNA]</scope>
    <source>
        <strain evidence="6 7">CCM 2812</strain>
    </source>
</reference>
<organism evidence="6 7">
    <name type="scientific">Leptothrix discophora</name>
    <dbReference type="NCBI Taxonomy" id="89"/>
    <lineage>
        <taxon>Bacteria</taxon>
        <taxon>Pseudomonadati</taxon>
        <taxon>Pseudomonadota</taxon>
        <taxon>Betaproteobacteria</taxon>
        <taxon>Burkholderiales</taxon>
        <taxon>Sphaerotilaceae</taxon>
        <taxon>Leptothrix</taxon>
    </lineage>
</organism>
<keyword evidence="3" id="KW-0378">Hydrolase</keyword>
<evidence type="ECO:0000256" key="3">
    <source>
        <dbReference type="ARBA" id="ARBA00022801"/>
    </source>
</evidence>
<dbReference type="Gene3D" id="3.90.1720.10">
    <property type="entry name" value="endopeptidase domain like (from Nostoc punctiforme)"/>
    <property type="match status" value="1"/>
</dbReference>